<dbReference type="EMBL" id="LBJQ01000089">
    <property type="protein sequence ID" value="RXH24138.1"/>
    <property type="molecule type" value="Genomic_DNA"/>
</dbReference>
<organism evidence="1 2">
    <name type="scientific">Bradyrhizobium nanningense</name>
    <dbReference type="NCBI Taxonomy" id="1325118"/>
    <lineage>
        <taxon>Bacteria</taxon>
        <taxon>Pseudomonadati</taxon>
        <taxon>Pseudomonadota</taxon>
        <taxon>Alphaproteobacteria</taxon>
        <taxon>Hyphomicrobiales</taxon>
        <taxon>Nitrobacteraceae</taxon>
        <taxon>Bradyrhizobium</taxon>
    </lineage>
</organism>
<dbReference type="AlphaFoldDB" id="A0A4Q0RWX3"/>
<name>A0A4Q0RWX3_9BRAD</name>
<evidence type="ECO:0000313" key="1">
    <source>
        <dbReference type="EMBL" id="RXH24138.1"/>
    </source>
</evidence>
<protein>
    <submittedName>
        <fullName evidence="1">Uncharacterized protein</fullName>
    </submittedName>
</protein>
<sequence>MALHHSENDLPTLAREITSGHRVDTRSLLPSRECGTEECHRQSLQGLEFPSLGPIEVVRAEAPILTILIVTPRPGARPR</sequence>
<gene>
    <name evidence="1" type="ORF">XH99_29070</name>
</gene>
<proteinExistence type="predicted"/>
<accession>A0A4Q0RWX3</accession>
<evidence type="ECO:0000313" key="2">
    <source>
        <dbReference type="Proteomes" id="UP000289546"/>
    </source>
</evidence>
<reference evidence="1 2" key="1">
    <citation type="submission" date="2015-04" db="EMBL/GenBank/DDBJ databases">
        <title>Comparative genomics of rhizobia nodulating Arachis hypogaea in China.</title>
        <authorList>
            <person name="Li Y."/>
        </authorList>
    </citation>
    <scope>NUCLEOTIDE SEQUENCE [LARGE SCALE GENOMIC DNA]</scope>
    <source>
        <strain evidence="1 2">CCBAU 51757</strain>
    </source>
</reference>
<keyword evidence="2" id="KW-1185">Reference proteome</keyword>
<dbReference type="Proteomes" id="UP000289546">
    <property type="component" value="Unassembled WGS sequence"/>
</dbReference>
<comment type="caution">
    <text evidence="1">The sequence shown here is derived from an EMBL/GenBank/DDBJ whole genome shotgun (WGS) entry which is preliminary data.</text>
</comment>